<keyword evidence="2" id="KW-1185">Reference proteome</keyword>
<gene>
    <name evidence="1" type="ORF">BTO16_01550</name>
</gene>
<accession>A0A2S7WUS2</accession>
<dbReference type="AlphaFoldDB" id="A0A2S7WUS2"/>
<reference evidence="1 2" key="1">
    <citation type="submission" date="2016-12" db="EMBL/GenBank/DDBJ databases">
        <title>Trade-off between light-utilization and light-protection in marine flavobacteria.</title>
        <authorList>
            <person name="Kumagai Y."/>
            <person name="Yoshizawa S."/>
            <person name="Kogure K."/>
            <person name="Iwasaki W."/>
        </authorList>
    </citation>
    <scope>NUCLEOTIDE SEQUENCE [LARGE SCALE GENOMIC DNA]</scope>
    <source>
        <strain evidence="1 2">ATCC 43844</strain>
    </source>
</reference>
<dbReference type="Proteomes" id="UP000239068">
    <property type="component" value="Unassembled WGS sequence"/>
</dbReference>
<sequence length="160" mass="19350">MKAVTIKQLKDELAHKSANELKELCLHLSRFKKENKELLTYLLFESHDEDAYIQSIKDQMDIHFLEINTKSFFYIRKSARKILTLTKKYIRYSKKKETETELLLYFCKKLKEMKPSMSRSMRLQNVFDSQIKMIKKAIEKLHEDLQYDYQLELNELLDEE</sequence>
<organism evidence="1 2">
    <name type="scientific">Polaribacter glomeratus</name>
    <dbReference type="NCBI Taxonomy" id="102"/>
    <lineage>
        <taxon>Bacteria</taxon>
        <taxon>Pseudomonadati</taxon>
        <taxon>Bacteroidota</taxon>
        <taxon>Flavobacteriia</taxon>
        <taxon>Flavobacteriales</taxon>
        <taxon>Flavobacteriaceae</taxon>
    </lineage>
</organism>
<name>A0A2S7WUS2_9FLAO</name>
<evidence type="ECO:0000313" key="2">
    <source>
        <dbReference type="Proteomes" id="UP000239068"/>
    </source>
</evidence>
<protein>
    <submittedName>
        <fullName evidence="1">Uncharacterized protein</fullName>
    </submittedName>
</protein>
<dbReference type="RefSeq" id="WP_105019922.1">
    <property type="nucleotide sequence ID" value="NZ_MSCM01000001.1"/>
</dbReference>
<evidence type="ECO:0000313" key="1">
    <source>
        <dbReference type="EMBL" id="PQJ81343.1"/>
    </source>
</evidence>
<dbReference type="OrthoDB" id="978748at2"/>
<dbReference type="EMBL" id="MSCM01000001">
    <property type="protein sequence ID" value="PQJ81343.1"/>
    <property type="molecule type" value="Genomic_DNA"/>
</dbReference>
<proteinExistence type="predicted"/>
<comment type="caution">
    <text evidence="1">The sequence shown here is derived from an EMBL/GenBank/DDBJ whole genome shotgun (WGS) entry which is preliminary data.</text>
</comment>